<feature type="region of interest" description="Disordered" evidence="3">
    <location>
        <begin position="2708"/>
        <end position="2729"/>
    </location>
</feature>
<feature type="transmembrane region" description="Helical" evidence="4">
    <location>
        <begin position="2123"/>
        <end position="2145"/>
    </location>
</feature>
<dbReference type="PROSITE" id="PS51450">
    <property type="entry name" value="LRR"/>
    <property type="match status" value="6"/>
</dbReference>
<evidence type="ECO:0000313" key="6">
    <source>
        <dbReference type="Proteomes" id="UP000290189"/>
    </source>
</evidence>
<dbReference type="SMART" id="SM00369">
    <property type="entry name" value="LRR_TYP"/>
    <property type="match status" value="10"/>
</dbReference>
<feature type="transmembrane region" description="Helical" evidence="4">
    <location>
        <begin position="2080"/>
        <end position="2102"/>
    </location>
</feature>
<evidence type="ECO:0000256" key="3">
    <source>
        <dbReference type="SAM" id="MobiDB-lite"/>
    </source>
</evidence>
<feature type="region of interest" description="Disordered" evidence="3">
    <location>
        <begin position="1876"/>
        <end position="1897"/>
    </location>
</feature>
<accession>A0A3P3YH72</accession>
<reference evidence="5 6" key="1">
    <citation type="submission" date="2018-03" db="EMBL/GenBank/DDBJ databases">
        <authorList>
            <person name="Fogelqvist J."/>
        </authorList>
    </citation>
    <scope>NUCLEOTIDE SEQUENCE [LARGE SCALE GENOMIC DNA]</scope>
</reference>
<feature type="transmembrane region" description="Helical" evidence="4">
    <location>
        <begin position="1997"/>
        <end position="2018"/>
    </location>
</feature>
<evidence type="ECO:0000256" key="2">
    <source>
        <dbReference type="ARBA" id="ARBA00022737"/>
    </source>
</evidence>
<keyword evidence="2" id="KW-0677">Repeat</keyword>
<feature type="transmembrane region" description="Helical" evidence="4">
    <location>
        <begin position="2339"/>
        <end position="2359"/>
    </location>
</feature>
<dbReference type="InterPro" id="IPR032675">
    <property type="entry name" value="LRR_dom_sf"/>
</dbReference>
<name>A0A3P3YH72_PLABS</name>
<dbReference type="EMBL" id="OVEO01000011">
    <property type="protein sequence ID" value="SPQ99280.1"/>
    <property type="molecule type" value="Genomic_DNA"/>
</dbReference>
<feature type="compositionally biased region" description="Polar residues" evidence="3">
    <location>
        <begin position="61"/>
        <end position="71"/>
    </location>
</feature>
<dbReference type="SUPFAM" id="SSF52058">
    <property type="entry name" value="L domain-like"/>
    <property type="match status" value="2"/>
</dbReference>
<evidence type="ECO:0000256" key="4">
    <source>
        <dbReference type="SAM" id="Phobius"/>
    </source>
</evidence>
<dbReference type="InterPro" id="IPR050836">
    <property type="entry name" value="SDS22/Internalin_LRR"/>
</dbReference>
<keyword evidence="5" id="KW-0496">Mitochondrion</keyword>
<keyword evidence="4" id="KW-0812">Transmembrane</keyword>
<sequence>MPSASLRPLTDDPGVLARLTSSSVTQEGVLTDKQGIPWAHVLPNGDVVDGATRHIVARLATSETGSRPESSQHGHKHRKSYIRPVASANAELRAAIQSSSLTSQGTLVTSEGVAWAQADAGGHLIDAHGAVIGEIVDAEHPQPQQGDREAAPQTTLQIRPIASATPELIQAIQQSALRSDGVLVNAQGQPWAQANSTGQLVDGNGNVIGDVVQQQVVAPVLQIMPNPAASPAVLQMLQDSRLTNDGVLVNSQNVPWARVNASGQLVDGNGAVVGSVIQSGGAPGPQPSGEPAKPKFRFMAAEGLDPNVQKMLQESALDPTGGVVNAQGVVWARTNKFGHVFDETGKMIGEVERVSDDAQAENTSKTLAAAGHKLINCNNDALKNLIEHVWQWDPKTSFFFDDDGNVMARMNPDDLSVQLADLAVIGNVELAGGQPGESALRIPPNCLVRLGHKVRCEDSVKERFEHSVLDGNGLLHYRAPGSPADADDVIGRLHPDQVHIVDPSFNIIGELIVNPDVPLPVAEPPETAERRIARCIGELTLFESVAPADPETPGAGEEGGAAQDIVVEIQPITIEMPPELKTFAEPDAGILEPDFDVKAWEKARDADKTASKPIVPLAYVRPKREDQSALVTAEIVQNVEMMFNVFRGKMNGAQFTFLFLDGLDAVLDKKTRSNLGHYLSAFVNLETLGLRKAGLRRLDKLNLAKLLHLNISYNLFADSNSIEKCVIGLPKLQVLDFTNNPIMNVKGFDERGTPLPEHPLWQVLLPKCAHLTHINGELIAPERRSLAMAKSKTKDVRNRRGWDVFLNALEQLPDMAKPEFADEFAPGAITEMNLANCGLTLVSLYSFVNLTTLVLKNNMLTSIEKCGFEKLQMLKRLDLSNNLLEKSRNYNNLNVLAALSSLQDLRLVGNKGLKTYKTNVIFITRHLPGTNRAIGLLTLDDEEISVEDRVAAIATIGKKKDAQAARWRLNLIKEFGHQQVVTVDHFESKVLALSLNNRFFDKIDVGKFVNVRILNLSNNNLSSVDGLQLLTLLRVVDISGNPSLNVSGTLKQLRDFNFLERVSIARSEAKVDANHIRNLLQTLIPKNKRLSVLEGKCIDFLDRMACFAKLNKKNKKVDIELYRANVALLTCATPLVGRSYDYDDVFPGKQYKPGDVTSIEQVSHYELKAVSLSEFANVKVVNLSHNALVGLPAGLSALQQLVRLDLRSNKINVPLAQIAQVADTLSLLELLYLRGNPIMRTTQDRLKLISLISRMKQVECNLRVIDTEVSLDERVDSWIASGGAVDQAETLRYRAAIFQRVKKGVAPNEVLDLNLSGTNISIVSLKGFINMQRLTLRSNRLAKLLGADIEKMTNLRVLDVRDNRISNVQDITSVVSQLPELTFLGLSGNVGLSANYRAEFIANCAHFTRVQNKLIFLDDAEVSIGEIMRSVRGVTEEFRFDLAVHRRSAPPVETVHFDRVVPIPERHEMLQLDLTGCELKFLDLSDFSSLHTLRLGNNLIETSALGEAALSNCKELRHLYLGNNQLAKIPKIVQIVSKLKHLATLDIVGNPCCPEPNKSDRHKVLKEWPDIEKRSFPLKKLDGTPVTVRERIKAASSLDGATIEDTRLDLTIFERQKRLPNGQPDANQKELDLSNSDLQVVKQAVDTFPNLQVIDLSDNSLRTLEGQGLHTLRHLVKLNLARNQFASLDSVLDWLSPCHALKNVMLVDSTTDGRTKVIDSYLDIVGWRLRGVQYIDGNVNKDMLEGMQLDSQRFLWKVAGVGPNQCINVDISNKNIPAEMFFYVISALAELQSVANLKSNGNQWNRSDKRILNYRQYIIYGLGRKLLVLDDEPISDDERLNAIEFVQKEEQSKKSSRVHKGGWVATREKAIVQHHKLTAKDARKQTSSGPNFNDNKTMASEMTEAGQGQSSIGANVEQAAQQVAKAAAAPLMAVTGTVLNKIEILINFLQTYSMVYVISLDLHITWPSLWLQIFSWLPYLSLDFGIVFPQLNLRSLIVFKFFVIMGIPLLFIAWFYLGASLNVDKWKARFDTNWGSTRAKAIACLAVAAIIAFGVCLWWYPDNINRFQKGAPPSGEFIGLWEYICAPFVFVFVVWYLIAWRFRANCVGVPQEDFLRWWYTRTYFLRRVSLFALTVFFMPVARIIMEQFQCGPGGRLVIYPDRPCANVQLFPIQYCAFVFAVIYIIGVPLFFGRLISKATKMIDSHGYKDEEKAYKEIMDSLKKQARTDKEAKKKLRDAIEHLDTFWANEVALNPVPQTYLYGAYQRRFRYFKLFQMFQKLAIVCVSLFVPASAFENASLILSNAFVASAAVLAIMFRPFQDKYESVLEIASQVANTSNLLVAMLIAMGLLPGVAAFLLLFAFNGLALGVFAFSLLAAPIRFLLALREFNTQTKLVAEAAKKAADAEAAAVPALPAGLPVPATLPHVNLRGLEASVRHVNAATVAGDMKAGLVEAGQLASTAGAQAASTVHGINAAQVTHQGAALASGAIGAASTIDTSTARETLAAGASKLDAAAEAVAGQVPSPIRSMAGSVQHAASLAASSPVATGASSVAHNAESMVAAAAASPIGQAAQAGLSTAKDQAGRLASSGMATASAAATHMESMADAAASSPTGLAAQADLSMAKDHVTRLASNAAATMGADVEAHGSRMASAAKAAASGAAGSPMGVAAQADLQSAKDQASYLASAAAARASNIDVNAVKQQAEQVTRAAMASSPSSPQQGAGGLVSSASSLGQHAAAALESQAGNIDLDSVRRNAAGLASAASAQVGQVDVDAVWHQAASAASQATGGLPANVDLDIVRQHASSLASHATSVDVDAAWQQASSLSDQVDLDAARQRAAGLASSAASAAGHVDLDSARQHATALASDVAAQAGNVDLDTVRQHASSLVSHATNADIDAAWQQASSLAEHVDLDAARHQAAGVASSAAAAARHVDLDSARQHATALASDVAARAGNVDLDTVRHHASSLVSHATNADIDAAWQQASSLGEHVDLDAARQRAVGAASSAAAAARHVDLDSARQHATSLTSDVAAQAGNVDLDTVRQHASSLVSHATNADIDAAWQQASSLAEQVDLDAARQHAAGVAAAVTSQAGHVDLNAIQQHASAIASAAASHGAHVDLKAVQRQAASFASAAAAQADHVDLSVAGQHAASLASSAAAQGAHLDLSAVQQHAASLAAGAASQGGHVDLASVRQHASHLASVTASQTGRVDLDAARQHAASLAAFSATQAGHVDLSSAQQHAASLAASVASQSGHVDLDGVRQHAAQLASAAVDQSGRVDVDHARQYVSSLASSAATQGAQVDLSAVQQHAASLASTAASQGAHADLDTIRQHAASLASAGPAQVDLSAVQQHAASLAAGAASQGGHVDLDTVRQHGAHLASAGASRLGQVDIDAARQRAGAVASGIAAQGEQLDVSAAQQHVTSLAAAAASRGHQLGVDGVLSGVAAQSRHVDLSAVQQHATSLAASAASQAARIDLDSARQHVAPLVSSTGGHLDLSAVQHHAGALAASAASQGAHTDLDAVRQHATALASAAAAQSGHLDLSAVQQHAASLTAAAASQGGHVDIEAVRQHAARLASTASLNSGQPDLDALRQHAASLASSAAAQGGHVDLSAVQQQLLAAAGSHGGQVDLDALRQNAAHLASVAADQSGRVDLNTARQHAASLASAAAAQSGHVDVEAIRHRATELTSAGLSAVASESSRVDVNAIGQQATSLASTGMGFATAQSGQVDLGSLGSHALHLAQGAAADVDVEAMRQHAGSLASATLSQAQHVDLDAVRQQAAGLASSASSQASQIDVNAIRHQADHLASTGASYATRSDIEAAHQQAGRLASQAVSQIDHSAIHQQVDVSGIGQQLTGARVDVGGVAQRATQGAGFLSAQADHANASGIAQQARHLASSGVNLATSELSRVDLDTMRQQANSPDLNCIVQHGSKLESSVASQHWGADLNAIQQQALRSASSAAPQVGKALSGVSLQTLEAESGMNALTTSAMIAETVEDKIADPGDGNDGSTPAKPSRK</sequence>
<feature type="compositionally biased region" description="Polar residues" evidence="3">
    <location>
        <begin position="1885"/>
        <end position="1897"/>
    </location>
</feature>
<feature type="compositionally biased region" description="Low complexity" evidence="3">
    <location>
        <begin position="2710"/>
        <end position="2729"/>
    </location>
</feature>
<feature type="transmembrane region" description="Helical" evidence="4">
    <location>
        <begin position="2276"/>
        <end position="2294"/>
    </location>
</feature>
<evidence type="ECO:0008006" key="7">
    <source>
        <dbReference type="Google" id="ProtNLM"/>
    </source>
</evidence>
<protein>
    <recommendedName>
        <fullName evidence="7">Protein phosphatase 1 regulatory subunit 7</fullName>
    </recommendedName>
</protein>
<dbReference type="SMART" id="SM00365">
    <property type="entry name" value="LRR_SD22"/>
    <property type="match status" value="8"/>
</dbReference>
<proteinExistence type="predicted"/>
<keyword evidence="4" id="KW-0472">Membrane</keyword>
<gene>
    <name evidence="5" type="ORF">PLBR_LOCUS6495</name>
</gene>
<dbReference type="PANTHER" id="PTHR46652">
    <property type="entry name" value="LEUCINE-RICH REPEAT AND IQ DOMAIN-CONTAINING PROTEIN 1-RELATED"/>
    <property type="match status" value="1"/>
</dbReference>
<feature type="transmembrane region" description="Helical" evidence="4">
    <location>
        <begin position="2039"/>
        <end position="2060"/>
    </location>
</feature>
<dbReference type="Pfam" id="PF13855">
    <property type="entry name" value="LRR_8"/>
    <property type="match status" value="1"/>
</dbReference>
<evidence type="ECO:0000313" key="5">
    <source>
        <dbReference type="EMBL" id="SPQ99280.1"/>
    </source>
</evidence>
<dbReference type="InterPro" id="IPR003591">
    <property type="entry name" value="Leu-rich_rpt_typical-subtyp"/>
</dbReference>
<feature type="transmembrane region" description="Helical" evidence="4">
    <location>
        <begin position="2171"/>
        <end position="2191"/>
    </location>
</feature>
<dbReference type="Gene3D" id="3.80.10.10">
    <property type="entry name" value="Ribonuclease Inhibitor"/>
    <property type="match status" value="7"/>
</dbReference>
<feature type="region of interest" description="Disordered" evidence="3">
    <location>
        <begin position="4000"/>
        <end position="4022"/>
    </location>
</feature>
<feature type="transmembrane region" description="Helical" evidence="4">
    <location>
        <begin position="2300"/>
        <end position="2319"/>
    </location>
</feature>
<dbReference type="Proteomes" id="UP000290189">
    <property type="component" value="Unassembled WGS sequence"/>
</dbReference>
<dbReference type="PANTHER" id="PTHR46652:SF3">
    <property type="entry name" value="LEUCINE-RICH REPEAT-CONTAINING PROTEIN 9"/>
    <property type="match status" value="1"/>
</dbReference>
<evidence type="ECO:0000256" key="1">
    <source>
        <dbReference type="ARBA" id="ARBA00022614"/>
    </source>
</evidence>
<organism evidence="5 6">
    <name type="scientific">Plasmodiophora brassicae</name>
    <name type="common">Clubroot disease agent</name>
    <dbReference type="NCBI Taxonomy" id="37360"/>
    <lineage>
        <taxon>Eukaryota</taxon>
        <taxon>Sar</taxon>
        <taxon>Rhizaria</taxon>
        <taxon>Endomyxa</taxon>
        <taxon>Phytomyxea</taxon>
        <taxon>Plasmodiophorida</taxon>
        <taxon>Plasmodiophoridae</taxon>
        <taxon>Plasmodiophora</taxon>
    </lineage>
</organism>
<keyword evidence="4" id="KW-1133">Transmembrane helix</keyword>
<keyword evidence="1" id="KW-0433">Leucine-rich repeat</keyword>
<geneLocation type="mitochondrion" evidence="5"/>
<dbReference type="InterPro" id="IPR001611">
    <property type="entry name" value="Leu-rich_rpt"/>
</dbReference>
<feature type="region of interest" description="Disordered" evidence="3">
    <location>
        <begin position="59"/>
        <end position="79"/>
    </location>
</feature>